<proteinExistence type="predicted"/>
<keyword evidence="3" id="KW-1185">Reference proteome</keyword>
<dbReference type="InterPro" id="IPR000421">
    <property type="entry name" value="FA58C"/>
</dbReference>
<evidence type="ECO:0000313" key="2">
    <source>
        <dbReference type="EMBL" id="QNN53933.1"/>
    </source>
</evidence>
<evidence type="ECO:0000313" key="3">
    <source>
        <dbReference type="Proteomes" id="UP000515947"/>
    </source>
</evidence>
<accession>A0A7G9REA8</accession>
<sequence length="1269" mass="133099">MLQVIERFVDRAEDFWQESAGTFDANGAGVTQPRGKGNIAIAYATLLTARPDQQFFGEERHPRSELLDHVDRTIFDAAMTNKSQGGNWGGGTWQAALETSGWGTAAYMLRDQLSDRTLDVAGKVIRYEADILINKKAATATPGNTGGEDNGWNTPLPELAAGWWPTNPHAPAWRRTAQRLAVNASTVPSDVSNTEDVVDGRTVADWTESSNLLPDLTLENHGFFNPLYQQVIGYDMGEAILTSRLTGQPVPEAFEFRVEKIYDKILAPLITPDGDLLMTHGQDWVAKDYQHLGYLALMGTWFQRPDATEYASRALAAVKARQDARSDGAIIGQADVGYESVLIKRMSYAYLMRQNLGPAAVTDAAGMSKIEGSREGVHTYEASKFALDRQDGTLRSINWTSARPMGLLIPDGTLHPADPVLVNYAIGSLIGAPASSVTAASCECDEDKYAVAQIVGGRGFAVGSLPNGLMPVLEAGKGRTFPVTLERIAGLTGDRPISGPDGPLPAGVSDVPWFNIDSRLGMVVSGGAGIDVQRGIRSGENFLDSISGSVAGGDGRRAAVLAPDLTDADMAALAASTSRPATPNGWQAVQATAPDGSVGVLAARFAGPVETDLELAGGPVIPSGVVVDGSVSTWHLSASAVEARAQVAPAKASSTAPVIASAPRADVVKLSNEGDQVAEVTVTFAGGQVAQGSIAPGERAVAVVSGTQAFFGSPALVDLVDALGVDPKVDNHVWQAITALAAGDESESLDQIMVALRDATSPTTAPLSRAAAGLVGISLHVPEDVSLVRGETPTMVPVRLTRQLGERTAAPAKLTVTSDLAAGPVTATTDTFKAGDELVASVELHADPTSEDGTVVARASVKIGPGTLTLSDSTRVSVLDPLVVAVSPRQVSLGGSIERSVRATVQNRLSRPVVADVTFDIPEGVDATSKGAVVSVPAHGETELSTDLVRAGVTDGLHRMEVRVTATEETLPDGVATVDFFASPQMALNRFGTGFPRMTASSTQTEDYLPANANDGDGSTFWVSNGWVAGDGPTAADPELLTLELGATVQVGSVTVQPRLGFGPKTMDIEGRVEGEWVTLARDVSQANATEEHAVPLSQVDALRLRITSAYDRISPSRSVQVAEVSISDQVPPTNVAVGAVATASSSQALYPATNAVDGIAATFWVSGAPATPTSPQWVIVDLGRTVELSQLRMVPRINSTNDYGPSEFAWQVDDGAGGWTTLGNRSRPRLATSDSLDVSATARYVRLSVTAGWDPRGVQVAELEVLGR</sequence>
<reference evidence="2 3" key="1">
    <citation type="submission" date="2020-08" db="EMBL/GenBank/DDBJ databases">
        <title>Genome sequence of Nocardioides mesophilus KACC 16243T.</title>
        <authorList>
            <person name="Hyun D.-W."/>
            <person name="Bae J.-W."/>
        </authorList>
    </citation>
    <scope>NUCLEOTIDE SEQUENCE [LARGE SCALE GENOMIC DNA]</scope>
    <source>
        <strain evidence="2 3">KACC 16243</strain>
    </source>
</reference>
<dbReference type="Pfam" id="PF00754">
    <property type="entry name" value="F5_F8_type_C"/>
    <property type="match status" value="2"/>
</dbReference>
<feature type="domain" description="F5/8 type C" evidence="1">
    <location>
        <begin position="1120"/>
        <end position="1269"/>
    </location>
</feature>
<dbReference type="AlphaFoldDB" id="A0A7G9REA8"/>
<feature type="domain" description="F5/8 type C" evidence="1">
    <location>
        <begin position="981"/>
        <end position="1116"/>
    </location>
</feature>
<dbReference type="PROSITE" id="PS50022">
    <property type="entry name" value="FA58C_3"/>
    <property type="match status" value="2"/>
</dbReference>
<organism evidence="2 3">
    <name type="scientific">Nocardioides mesophilus</name>
    <dbReference type="NCBI Taxonomy" id="433659"/>
    <lineage>
        <taxon>Bacteria</taxon>
        <taxon>Bacillati</taxon>
        <taxon>Actinomycetota</taxon>
        <taxon>Actinomycetes</taxon>
        <taxon>Propionibacteriales</taxon>
        <taxon>Nocardioidaceae</taxon>
        <taxon>Nocardioides</taxon>
    </lineage>
</organism>
<gene>
    <name evidence="2" type="ORF">H9L09_05990</name>
</gene>
<dbReference type="RefSeq" id="WP_187579777.1">
    <property type="nucleotide sequence ID" value="NZ_CP060713.1"/>
</dbReference>
<dbReference type="KEGG" id="nmes:H9L09_05990"/>
<dbReference type="SUPFAM" id="SSF49785">
    <property type="entry name" value="Galactose-binding domain-like"/>
    <property type="match status" value="2"/>
</dbReference>
<dbReference type="Proteomes" id="UP000515947">
    <property type="component" value="Chromosome"/>
</dbReference>
<protein>
    <submittedName>
        <fullName evidence="2">Discoidin domain-containing protein</fullName>
    </submittedName>
</protein>
<name>A0A7G9REA8_9ACTN</name>
<dbReference type="EMBL" id="CP060713">
    <property type="protein sequence ID" value="QNN53933.1"/>
    <property type="molecule type" value="Genomic_DNA"/>
</dbReference>
<evidence type="ECO:0000259" key="1">
    <source>
        <dbReference type="PROSITE" id="PS50022"/>
    </source>
</evidence>
<dbReference type="InterPro" id="IPR008979">
    <property type="entry name" value="Galactose-bd-like_sf"/>
</dbReference>
<dbReference type="Gene3D" id="2.60.120.260">
    <property type="entry name" value="Galactose-binding domain-like"/>
    <property type="match status" value="2"/>
</dbReference>